<feature type="binding site" evidence="12">
    <location>
        <position position="24"/>
    </location>
    <ligand>
        <name>[4Fe-4S] cluster</name>
        <dbReference type="ChEBI" id="CHEBI:49883"/>
        <label>1</label>
        <note>4Fe-4S-S-AdoMet</note>
    </ligand>
</feature>
<keyword evidence="2 12" id="KW-0004">4Fe-4S</keyword>
<feature type="binding site" evidence="12">
    <location>
        <position position="31"/>
    </location>
    <ligand>
        <name>[4Fe-4S] cluster</name>
        <dbReference type="ChEBI" id="CHEBI:49883"/>
        <label>1</label>
        <note>4Fe-4S-S-AdoMet</note>
    </ligand>
</feature>
<dbReference type="Pfam" id="PF04055">
    <property type="entry name" value="Radical_SAM"/>
    <property type="match status" value="1"/>
</dbReference>
<evidence type="ECO:0000256" key="4">
    <source>
        <dbReference type="ARBA" id="ARBA00022723"/>
    </source>
</evidence>
<dbReference type="GO" id="GO:0061798">
    <property type="term" value="F:GTP 3',8'-cyclase activity"/>
    <property type="evidence" value="ECO:0007669"/>
    <property type="project" value="UniProtKB-UniRule"/>
</dbReference>
<dbReference type="SUPFAM" id="SSF102114">
    <property type="entry name" value="Radical SAM enzymes"/>
    <property type="match status" value="1"/>
</dbReference>
<comment type="function">
    <text evidence="12">Catalyzes the cyclization of GTP to (8S)-3',8-cyclo-7,8-dihydroguanosine 5'-triphosphate.</text>
</comment>
<comment type="cofactor">
    <cofactor evidence="12">
        <name>[4Fe-4S] cluster</name>
        <dbReference type="ChEBI" id="CHEBI:49883"/>
    </cofactor>
    <text evidence="12">Binds 2 [4Fe-4S] clusters. Binds 1 [4Fe-4S] cluster coordinated with 3 cysteines and an exchangeable S-adenosyl-L-methionine and 1 [4Fe-4S] cluster coordinated with 3 cysteines and the GTP-derived substrate.</text>
</comment>
<evidence type="ECO:0000256" key="12">
    <source>
        <dbReference type="HAMAP-Rule" id="MF_01225"/>
    </source>
</evidence>
<dbReference type="CDD" id="cd21117">
    <property type="entry name" value="Twitch_MoaA"/>
    <property type="match status" value="1"/>
</dbReference>
<feature type="binding site" evidence="12">
    <location>
        <position position="273"/>
    </location>
    <ligand>
        <name>[4Fe-4S] cluster</name>
        <dbReference type="ChEBI" id="CHEBI:49883"/>
        <label>2</label>
        <note>4Fe-4S-substrate</note>
    </ligand>
</feature>
<dbReference type="GO" id="GO:0005525">
    <property type="term" value="F:GTP binding"/>
    <property type="evidence" value="ECO:0007669"/>
    <property type="project" value="UniProtKB-UniRule"/>
</dbReference>
<proteinExistence type="inferred from homology"/>
<dbReference type="Gene3D" id="3.20.20.70">
    <property type="entry name" value="Aldolase class I"/>
    <property type="match status" value="1"/>
</dbReference>
<evidence type="ECO:0000256" key="2">
    <source>
        <dbReference type="ARBA" id="ARBA00022485"/>
    </source>
</evidence>
<dbReference type="PROSITE" id="PS01305">
    <property type="entry name" value="MOAA_NIFB_PQQE"/>
    <property type="match status" value="1"/>
</dbReference>
<feature type="binding site" evidence="12">
    <location>
        <position position="195"/>
    </location>
    <ligand>
        <name>S-adenosyl-L-methionine</name>
        <dbReference type="ChEBI" id="CHEBI:59789"/>
    </ligand>
</feature>
<dbReference type="AlphaFoldDB" id="A0A383XPY5"/>
<comment type="catalytic activity">
    <reaction evidence="11 12">
        <text>GTP + AH2 + S-adenosyl-L-methionine = (8S)-3',8-cyclo-7,8-dihydroguanosine 5'-triphosphate + 5'-deoxyadenosine + L-methionine + A + H(+)</text>
        <dbReference type="Rhea" id="RHEA:49576"/>
        <dbReference type="ChEBI" id="CHEBI:13193"/>
        <dbReference type="ChEBI" id="CHEBI:15378"/>
        <dbReference type="ChEBI" id="CHEBI:17319"/>
        <dbReference type="ChEBI" id="CHEBI:17499"/>
        <dbReference type="ChEBI" id="CHEBI:37565"/>
        <dbReference type="ChEBI" id="CHEBI:57844"/>
        <dbReference type="ChEBI" id="CHEBI:59789"/>
        <dbReference type="ChEBI" id="CHEBI:131766"/>
        <dbReference type="EC" id="4.1.99.22"/>
    </reaction>
</comment>
<feature type="binding site" evidence="12">
    <location>
        <position position="28"/>
    </location>
    <ligand>
        <name>[4Fe-4S] cluster</name>
        <dbReference type="ChEBI" id="CHEBI:49883"/>
        <label>1</label>
        <note>4Fe-4S-S-AdoMet</note>
    </ligand>
</feature>
<feature type="binding site" evidence="12">
    <location>
        <position position="71"/>
    </location>
    <ligand>
        <name>S-adenosyl-L-methionine</name>
        <dbReference type="ChEBI" id="CHEBI:59789"/>
    </ligand>
</feature>
<sequence length="327" mass="36273">MSRAFEDTQGRRPRKLRVSLTDRCNFRCGYCMPEQPQWAPARHLLTLSERLRLVRLFVQRAGVRAVRLTGGEPLLSPDLEPMLRELRDDSETGGLRLSLTTNAQLLRRRASALKAAGLDDLNVSLDALEPAQFDTMTRTRGRLPAVLDGIEAAREVGLAVKINAVIIRGQNEDQVVPLLDWASRRQLVLRFIEFMPLEGGALWRRERVCSEADMLTQIRRVHGRVHALGAEGPASYYQLDDGTRFGVIPTVTRPFCGQCDRMRLTATGELYTCLFSAQGTPLQPLLRDGISDDALVAHLSAAVRAKPPGYARTGAVERPITMHGLGG</sequence>
<dbReference type="InterPro" id="IPR007197">
    <property type="entry name" value="rSAM"/>
</dbReference>
<reference evidence="14 15" key="1">
    <citation type="submission" date="2018-05" db="EMBL/GenBank/DDBJ databases">
        <title>Abyssibacter profundi OUC007T gen. nov., sp. nov, a marine bacterium isolated from seawater of the Mariana Trench.</title>
        <authorList>
            <person name="Zhou S."/>
        </authorList>
    </citation>
    <scope>NUCLEOTIDE SEQUENCE [LARGE SCALE GENOMIC DNA]</scope>
    <source>
        <strain evidence="14 15">OUC007</strain>
    </source>
</reference>
<comment type="subunit">
    <text evidence="12">Monomer and homodimer.</text>
</comment>
<feature type="binding site" evidence="12">
    <location>
        <position position="30"/>
    </location>
    <ligand>
        <name>S-adenosyl-L-methionine</name>
        <dbReference type="ChEBI" id="CHEBI:59789"/>
    </ligand>
</feature>
<dbReference type="SFLD" id="SFLDG01383">
    <property type="entry name" value="cyclic_pyranopterin_phosphate"/>
    <property type="match status" value="1"/>
</dbReference>
<dbReference type="HAMAP" id="MF_01225_B">
    <property type="entry name" value="MoaA_B"/>
    <property type="match status" value="1"/>
</dbReference>
<feature type="binding site" evidence="12">
    <location>
        <position position="17"/>
    </location>
    <ligand>
        <name>GTP</name>
        <dbReference type="ChEBI" id="CHEBI:37565"/>
    </ligand>
</feature>
<feature type="domain" description="Radical SAM core" evidence="13">
    <location>
        <begin position="8"/>
        <end position="225"/>
    </location>
</feature>
<dbReference type="PANTHER" id="PTHR22960">
    <property type="entry name" value="MOLYBDOPTERIN COFACTOR SYNTHESIS PROTEIN A"/>
    <property type="match status" value="1"/>
</dbReference>
<dbReference type="OrthoDB" id="9763993at2"/>
<dbReference type="Proteomes" id="UP000251800">
    <property type="component" value="Unassembled WGS sequence"/>
</dbReference>
<dbReference type="RefSeq" id="WP_109721610.1">
    <property type="nucleotide sequence ID" value="NZ_QEQK01000020.1"/>
</dbReference>
<dbReference type="InterPro" id="IPR050105">
    <property type="entry name" value="MoCo_biosynth_MoaA/MoaC"/>
</dbReference>
<dbReference type="InterPro" id="IPR006638">
    <property type="entry name" value="Elp3/MiaA/NifB-like_rSAM"/>
</dbReference>
<dbReference type="InterPro" id="IPR013483">
    <property type="entry name" value="MoaA"/>
</dbReference>
<dbReference type="InterPro" id="IPR000385">
    <property type="entry name" value="MoaA_NifB_PqqE_Fe-S-bd_CS"/>
</dbReference>
<keyword evidence="7 12" id="KW-0411">Iron-sulfur</keyword>
<evidence type="ECO:0000256" key="8">
    <source>
        <dbReference type="ARBA" id="ARBA00023134"/>
    </source>
</evidence>
<evidence type="ECO:0000256" key="5">
    <source>
        <dbReference type="ARBA" id="ARBA00022741"/>
    </source>
</evidence>
<name>A0A383XPY5_9GAMM</name>
<evidence type="ECO:0000256" key="10">
    <source>
        <dbReference type="ARBA" id="ARBA00023239"/>
    </source>
</evidence>
<evidence type="ECO:0000259" key="13">
    <source>
        <dbReference type="PROSITE" id="PS51918"/>
    </source>
</evidence>
<dbReference type="SFLD" id="SFLDG01067">
    <property type="entry name" value="SPASM/twitch_domain_containing"/>
    <property type="match status" value="1"/>
</dbReference>
<dbReference type="InterPro" id="IPR010505">
    <property type="entry name" value="MoaA_twitch"/>
</dbReference>
<gene>
    <name evidence="12 14" type="primary">moaA</name>
    <name evidence="14" type="ORF">DEH80_16225</name>
</gene>
<dbReference type="EMBL" id="QEQK01000020">
    <property type="protein sequence ID" value="PWN54689.1"/>
    <property type="molecule type" value="Genomic_DNA"/>
</dbReference>
<evidence type="ECO:0000256" key="3">
    <source>
        <dbReference type="ARBA" id="ARBA00022691"/>
    </source>
</evidence>
<evidence type="ECO:0000256" key="1">
    <source>
        <dbReference type="ARBA" id="ARBA00012167"/>
    </source>
</evidence>
<dbReference type="GO" id="GO:1904047">
    <property type="term" value="F:S-adenosyl-L-methionine binding"/>
    <property type="evidence" value="ECO:0007669"/>
    <property type="project" value="UniProtKB-UniRule"/>
</dbReference>
<evidence type="ECO:0000256" key="11">
    <source>
        <dbReference type="ARBA" id="ARBA00048697"/>
    </source>
</evidence>
<dbReference type="GO" id="GO:0006777">
    <property type="term" value="P:Mo-molybdopterin cofactor biosynthetic process"/>
    <property type="evidence" value="ECO:0007669"/>
    <property type="project" value="UniProtKB-UniRule"/>
</dbReference>
<dbReference type="GO" id="GO:0051539">
    <property type="term" value="F:4 iron, 4 sulfur cluster binding"/>
    <property type="evidence" value="ECO:0007669"/>
    <property type="project" value="UniProtKB-UniRule"/>
</dbReference>
<feature type="binding site" evidence="12">
    <location>
        <position position="256"/>
    </location>
    <ligand>
        <name>[4Fe-4S] cluster</name>
        <dbReference type="ChEBI" id="CHEBI:49883"/>
        <label>2</label>
        <note>4Fe-4S-substrate</note>
    </ligand>
</feature>
<dbReference type="SMART" id="SM00729">
    <property type="entry name" value="Elp3"/>
    <property type="match status" value="1"/>
</dbReference>
<comment type="similarity">
    <text evidence="12">Belongs to the radical SAM superfamily. MoaA family.</text>
</comment>
<dbReference type="InterPro" id="IPR058240">
    <property type="entry name" value="rSAM_sf"/>
</dbReference>
<dbReference type="Pfam" id="PF06463">
    <property type="entry name" value="Mob_synth_C"/>
    <property type="match status" value="1"/>
</dbReference>
<dbReference type="SFLD" id="SFLDG01386">
    <property type="entry name" value="main_SPASM_domain-containing"/>
    <property type="match status" value="1"/>
</dbReference>
<evidence type="ECO:0000256" key="6">
    <source>
        <dbReference type="ARBA" id="ARBA00023004"/>
    </source>
</evidence>
<dbReference type="GO" id="GO:0046872">
    <property type="term" value="F:metal ion binding"/>
    <property type="evidence" value="ECO:0007669"/>
    <property type="project" value="UniProtKB-KW"/>
</dbReference>
<comment type="pathway">
    <text evidence="12">Cofactor biosynthesis; molybdopterin biosynthesis.</text>
</comment>
<evidence type="ECO:0000313" key="14">
    <source>
        <dbReference type="EMBL" id="PWN54689.1"/>
    </source>
</evidence>
<evidence type="ECO:0000256" key="7">
    <source>
        <dbReference type="ARBA" id="ARBA00023014"/>
    </source>
</evidence>
<feature type="binding site" evidence="12">
    <location>
        <begin position="261"/>
        <end position="263"/>
    </location>
    <ligand>
        <name>GTP</name>
        <dbReference type="ChEBI" id="CHEBI:37565"/>
    </ligand>
</feature>
<feature type="binding site" evidence="12">
    <location>
        <position position="259"/>
    </location>
    <ligand>
        <name>[4Fe-4S] cluster</name>
        <dbReference type="ChEBI" id="CHEBI:49883"/>
        <label>2</label>
        <note>4Fe-4S-substrate</note>
    </ligand>
</feature>
<dbReference type="InterPro" id="IPR040064">
    <property type="entry name" value="MoaA-like"/>
</dbReference>
<comment type="caution">
    <text evidence="14">The sequence shown here is derived from an EMBL/GenBank/DDBJ whole genome shotgun (WGS) entry which is preliminary data.</text>
</comment>
<dbReference type="GO" id="GO:0061799">
    <property type="term" value="F:cyclic pyranopterin monophosphate synthase activity"/>
    <property type="evidence" value="ECO:0007669"/>
    <property type="project" value="TreeGrafter"/>
</dbReference>
<dbReference type="InterPro" id="IPR013785">
    <property type="entry name" value="Aldolase_TIM"/>
</dbReference>
<feature type="binding site" evidence="12">
    <location>
        <position position="161"/>
    </location>
    <ligand>
        <name>GTP</name>
        <dbReference type="ChEBI" id="CHEBI:37565"/>
    </ligand>
</feature>
<keyword evidence="5 12" id="KW-0547">Nucleotide-binding</keyword>
<protein>
    <recommendedName>
        <fullName evidence="1 12">GTP 3',8-cyclase</fullName>
        <ecNumber evidence="1 12">4.1.99.22</ecNumber>
    </recommendedName>
    <alternativeName>
        <fullName evidence="12">Molybdenum cofactor biosynthesis protein A</fullName>
    </alternativeName>
</protein>
<accession>A0A383XPY5</accession>
<dbReference type="PROSITE" id="PS51918">
    <property type="entry name" value="RADICAL_SAM"/>
    <property type="match status" value="1"/>
</dbReference>
<dbReference type="UniPathway" id="UPA00344"/>
<feature type="binding site" evidence="12">
    <location>
        <position position="100"/>
    </location>
    <ligand>
        <name>GTP</name>
        <dbReference type="ChEBI" id="CHEBI:37565"/>
    </ligand>
</feature>
<feature type="binding site" evidence="12">
    <location>
        <position position="124"/>
    </location>
    <ligand>
        <name>S-adenosyl-L-methionine</name>
        <dbReference type="ChEBI" id="CHEBI:59789"/>
    </ligand>
</feature>
<feature type="binding site" evidence="12">
    <location>
        <position position="67"/>
    </location>
    <ligand>
        <name>GTP</name>
        <dbReference type="ChEBI" id="CHEBI:37565"/>
    </ligand>
</feature>
<dbReference type="EC" id="4.1.99.22" evidence="1 12"/>
<dbReference type="CDD" id="cd01335">
    <property type="entry name" value="Radical_SAM"/>
    <property type="match status" value="1"/>
</dbReference>
<keyword evidence="6 12" id="KW-0408">Iron</keyword>
<keyword evidence="4 12" id="KW-0479">Metal-binding</keyword>
<keyword evidence="3 12" id="KW-0949">S-adenosyl-L-methionine</keyword>
<dbReference type="PANTHER" id="PTHR22960:SF0">
    <property type="entry name" value="MOLYBDENUM COFACTOR BIOSYNTHESIS PROTEIN 1"/>
    <property type="match status" value="1"/>
</dbReference>
<organism evidence="14 15">
    <name type="scientific">Abyssibacter profundi</name>
    <dbReference type="NCBI Taxonomy" id="2182787"/>
    <lineage>
        <taxon>Bacteria</taxon>
        <taxon>Pseudomonadati</taxon>
        <taxon>Pseudomonadota</taxon>
        <taxon>Gammaproteobacteria</taxon>
        <taxon>Chromatiales</taxon>
        <taxon>Oceanococcaceae</taxon>
        <taxon>Abyssibacter</taxon>
    </lineage>
</organism>
<evidence type="ECO:0000313" key="15">
    <source>
        <dbReference type="Proteomes" id="UP000251800"/>
    </source>
</evidence>
<keyword evidence="15" id="KW-1185">Reference proteome</keyword>
<keyword evidence="8 12" id="KW-0342">GTP-binding</keyword>
<dbReference type="NCBIfam" id="TIGR02666">
    <property type="entry name" value="moaA"/>
    <property type="match status" value="1"/>
</dbReference>
<evidence type="ECO:0000256" key="9">
    <source>
        <dbReference type="ARBA" id="ARBA00023150"/>
    </source>
</evidence>
<keyword evidence="10 12" id="KW-0456">Lyase</keyword>
<dbReference type="SFLD" id="SFLDS00029">
    <property type="entry name" value="Radical_SAM"/>
    <property type="match status" value="1"/>
</dbReference>
<keyword evidence="9 12" id="KW-0501">Molybdenum cofactor biosynthesis</keyword>